<organism evidence="2 3">
    <name type="scientific">Neobacillus pocheonensis</name>
    <dbReference type="NCBI Taxonomy" id="363869"/>
    <lineage>
        <taxon>Bacteria</taxon>
        <taxon>Bacillati</taxon>
        <taxon>Bacillota</taxon>
        <taxon>Bacilli</taxon>
        <taxon>Bacillales</taxon>
        <taxon>Bacillaceae</taxon>
        <taxon>Neobacillus</taxon>
    </lineage>
</organism>
<keyword evidence="1" id="KW-0472">Membrane</keyword>
<evidence type="ECO:0000313" key="2">
    <source>
        <dbReference type="EMBL" id="MCM2536009.1"/>
    </source>
</evidence>
<evidence type="ECO:0000313" key="3">
    <source>
        <dbReference type="Proteomes" id="UP001523262"/>
    </source>
</evidence>
<dbReference type="EMBL" id="JAMQCR010000003">
    <property type="protein sequence ID" value="MCM2536009.1"/>
    <property type="molecule type" value="Genomic_DNA"/>
</dbReference>
<reference evidence="2 3" key="1">
    <citation type="submission" date="2022-06" db="EMBL/GenBank/DDBJ databases">
        <authorList>
            <person name="Jeon C.O."/>
        </authorList>
    </citation>
    <scope>NUCLEOTIDE SEQUENCE [LARGE SCALE GENOMIC DNA]</scope>
    <source>
        <strain evidence="2 3">KCTC 13943</strain>
    </source>
</reference>
<proteinExistence type="predicted"/>
<keyword evidence="3" id="KW-1185">Reference proteome</keyword>
<feature type="transmembrane region" description="Helical" evidence="1">
    <location>
        <begin position="6"/>
        <end position="26"/>
    </location>
</feature>
<accession>A0ABT0WI76</accession>
<protein>
    <submittedName>
        <fullName evidence="2">DUF5132 domain-containing protein</fullName>
    </submittedName>
</protein>
<keyword evidence="1" id="KW-0812">Transmembrane</keyword>
<evidence type="ECO:0000256" key="1">
    <source>
        <dbReference type="SAM" id="Phobius"/>
    </source>
</evidence>
<name>A0ABT0WI76_9BACI</name>
<dbReference type="Proteomes" id="UP001523262">
    <property type="component" value="Unassembled WGS sequence"/>
</dbReference>
<sequence>MFGRTLQRVVVGSAIAIATTALLPVIKNTLRPIARDLTRQMKYFVVVTKEGIEDLAAEVKFERLRKSLDKDIFIESEVPETENQNRIFQ</sequence>
<gene>
    <name evidence="2" type="ORF">NDK43_31605</name>
</gene>
<comment type="caution">
    <text evidence="2">The sequence shown here is derived from an EMBL/GenBank/DDBJ whole genome shotgun (WGS) entry which is preliminary data.</text>
</comment>
<keyword evidence="1" id="KW-1133">Transmembrane helix</keyword>